<evidence type="ECO:0000313" key="3">
    <source>
        <dbReference type="Proteomes" id="UP000246077"/>
    </source>
</evidence>
<dbReference type="RefSeq" id="WP_109919680.1">
    <property type="nucleotide sequence ID" value="NZ_QGLF01000001.1"/>
</dbReference>
<name>A0A317E979_9PROT</name>
<dbReference type="Proteomes" id="UP000246077">
    <property type="component" value="Unassembled WGS sequence"/>
</dbReference>
<accession>A0A317E979</accession>
<dbReference type="InterPro" id="IPR039422">
    <property type="entry name" value="MarR/SlyA-like"/>
</dbReference>
<proteinExistence type="predicted"/>
<dbReference type="GO" id="GO:0003700">
    <property type="term" value="F:DNA-binding transcription factor activity"/>
    <property type="evidence" value="ECO:0007669"/>
    <property type="project" value="InterPro"/>
</dbReference>
<dbReference type="PANTHER" id="PTHR33164">
    <property type="entry name" value="TRANSCRIPTIONAL REGULATOR, MARR FAMILY"/>
    <property type="match status" value="1"/>
</dbReference>
<dbReference type="SUPFAM" id="SSF46785">
    <property type="entry name" value="Winged helix' DNA-binding domain"/>
    <property type="match status" value="1"/>
</dbReference>
<evidence type="ECO:0000259" key="1">
    <source>
        <dbReference type="PROSITE" id="PS50995"/>
    </source>
</evidence>
<keyword evidence="3" id="KW-1185">Reference proteome</keyword>
<organism evidence="2 3">
    <name type="scientific">Zavarzinia compransoris</name>
    <dbReference type="NCBI Taxonomy" id="1264899"/>
    <lineage>
        <taxon>Bacteria</taxon>
        <taxon>Pseudomonadati</taxon>
        <taxon>Pseudomonadota</taxon>
        <taxon>Alphaproteobacteria</taxon>
        <taxon>Rhodospirillales</taxon>
        <taxon>Zavarziniaceae</taxon>
        <taxon>Zavarzinia</taxon>
    </lineage>
</organism>
<evidence type="ECO:0000313" key="2">
    <source>
        <dbReference type="EMBL" id="PWR23648.1"/>
    </source>
</evidence>
<dbReference type="InterPro" id="IPR000835">
    <property type="entry name" value="HTH_MarR-typ"/>
</dbReference>
<dbReference type="OrthoDB" id="5974674at2"/>
<reference evidence="3" key="1">
    <citation type="submission" date="2018-05" db="EMBL/GenBank/DDBJ databases">
        <title>Zavarzinia sp. HR-AS.</title>
        <authorList>
            <person name="Lee Y."/>
            <person name="Jeon C.O."/>
        </authorList>
    </citation>
    <scope>NUCLEOTIDE SEQUENCE [LARGE SCALE GENOMIC DNA]</scope>
    <source>
        <strain evidence="3">DSM 1231</strain>
    </source>
</reference>
<dbReference type="GO" id="GO:0006950">
    <property type="term" value="P:response to stress"/>
    <property type="evidence" value="ECO:0007669"/>
    <property type="project" value="TreeGrafter"/>
</dbReference>
<feature type="domain" description="HTH marR-type" evidence="1">
    <location>
        <begin position="5"/>
        <end position="139"/>
    </location>
</feature>
<comment type="caution">
    <text evidence="2">The sequence shown here is derived from an EMBL/GenBank/DDBJ whole genome shotgun (WGS) entry which is preliminary data.</text>
</comment>
<gene>
    <name evidence="2" type="ORF">DKG75_03520</name>
</gene>
<dbReference type="Gene3D" id="1.10.10.10">
    <property type="entry name" value="Winged helix-like DNA-binding domain superfamily/Winged helix DNA-binding domain"/>
    <property type="match status" value="1"/>
</dbReference>
<dbReference type="Pfam" id="PF12802">
    <property type="entry name" value="MarR_2"/>
    <property type="match status" value="1"/>
</dbReference>
<dbReference type="PROSITE" id="PS50995">
    <property type="entry name" value="HTH_MARR_2"/>
    <property type="match status" value="1"/>
</dbReference>
<dbReference type="SMART" id="SM00347">
    <property type="entry name" value="HTH_MARR"/>
    <property type="match status" value="1"/>
</dbReference>
<dbReference type="EMBL" id="QGLF01000001">
    <property type="protein sequence ID" value="PWR23648.1"/>
    <property type="molecule type" value="Genomic_DNA"/>
</dbReference>
<dbReference type="AlphaFoldDB" id="A0A317E979"/>
<dbReference type="InterPro" id="IPR036388">
    <property type="entry name" value="WH-like_DNA-bd_sf"/>
</dbReference>
<sequence>MSESTDRRAILLARAIVVLFRDFEIVARAADITVPQYRFLLFLKRGPKRAGDLALQAAIGKPTASALIADMERRGLISREPDPEDARSVRLRLTGQGLARHAAFEAALARHLLDLMGPEAAETILEATTTLAYLIDAKRDQASLEHVGDLIS</sequence>
<dbReference type="PANTHER" id="PTHR33164:SF43">
    <property type="entry name" value="HTH-TYPE TRANSCRIPTIONAL REPRESSOR YETL"/>
    <property type="match status" value="1"/>
</dbReference>
<protein>
    <recommendedName>
        <fullName evidence="1">HTH marR-type domain-containing protein</fullName>
    </recommendedName>
</protein>
<dbReference type="InterPro" id="IPR036390">
    <property type="entry name" value="WH_DNA-bd_sf"/>
</dbReference>